<proteinExistence type="predicted"/>
<evidence type="ECO:0000259" key="2">
    <source>
        <dbReference type="Pfam" id="PF07833"/>
    </source>
</evidence>
<evidence type="ECO:0000313" key="4">
    <source>
        <dbReference type="Proteomes" id="UP000469523"/>
    </source>
</evidence>
<gene>
    <name evidence="3" type="ORF">FYJ83_10985</name>
</gene>
<accession>A0A6N7XX14</accession>
<dbReference type="SUPFAM" id="SSF55383">
    <property type="entry name" value="Copper amine oxidase, domain N"/>
    <property type="match status" value="1"/>
</dbReference>
<dbReference type="Gene3D" id="3.30.457.10">
    <property type="entry name" value="Copper amine oxidase-like, N-terminal domain"/>
    <property type="match status" value="1"/>
</dbReference>
<name>A0A6N7XX14_9FIRM</name>
<dbReference type="InterPro" id="IPR036582">
    <property type="entry name" value="Mao_N_sf"/>
</dbReference>
<feature type="domain" description="Copper amine oxidase-like N-terminal" evidence="2">
    <location>
        <begin position="233"/>
        <end position="332"/>
    </location>
</feature>
<dbReference type="EMBL" id="VUNQ01000022">
    <property type="protein sequence ID" value="MSU01993.1"/>
    <property type="molecule type" value="Genomic_DNA"/>
</dbReference>
<dbReference type="InterPro" id="IPR012854">
    <property type="entry name" value="Cu_amine_oxidase-like_N"/>
</dbReference>
<feature type="signal peptide" evidence="1">
    <location>
        <begin position="1"/>
        <end position="24"/>
    </location>
</feature>
<comment type="caution">
    <text evidence="3">The sequence shown here is derived from an EMBL/GenBank/DDBJ whole genome shotgun (WGS) entry which is preliminary data.</text>
</comment>
<evidence type="ECO:0000256" key="1">
    <source>
        <dbReference type="SAM" id="SignalP"/>
    </source>
</evidence>
<dbReference type="RefSeq" id="WP_154440568.1">
    <property type="nucleotide sequence ID" value="NZ_VUNQ01000022.1"/>
</dbReference>
<dbReference type="Proteomes" id="UP000469523">
    <property type="component" value="Unassembled WGS sequence"/>
</dbReference>
<sequence length="341" mass="38114">MKKTTKYIALSLATYMTLSPLAVKAETNENLDIIPISAPITDKEVQIKDYINYEGKIVEIKNDGDKLSMLIKAEDDEYGLILHINEDVILLNQKTKDFTDKDKLKEGMTITAYYAKHTPMLLSLPGQLTPGVIVVKESEEPSFIKVSGFNEDLVSGENDLKLNISEDTVIVNKDGEKVEKEDIKDKDLIVFYTASTKSIPAQTTPEKIIVIKETLKEENVEITEITALDKIIIDGKEVKLTNLIYTNDEGIKMIPLRQIAEALGYEVKWNNKARSAELTKGAQYTSIVIGEDNYNFAKMLIKLGTAPEFKDSTSYVPISFLEEVLKLGVEITKEGIINIGL</sequence>
<feature type="chain" id="PRO_5039014388" evidence="1">
    <location>
        <begin position="25"/>
        <end position="341"/>
    </location>
</feature>
<dbReference type="AlphaFoldDB" id="A0A6N7XX14"/>
<reference evidence="3 4" key="1">
    <citation type="submission" date="2019-09" db="EMBL/GenBank/DDBJ databases">
        <title>In-depth cultivation of the pig gut microbiome towards novel bacterial diversity and tailored functional studies.</title>
        <authorList>
            <person name="Wylensek D."/>
            <person name="Hitch T.C.A."/>
            <person name="Clavel T."/>
        </authorList>
    </citation>
    <scope>NUCLEOTIDE SEQUENCE [LARGE SCALE GENOMIC DNA]</scope>
    <source>
        <strain evidence="3 4">WCA3-693-APC-4?</strain>
    </source>
</reference>
<organism evidence="3 4">
    <name type="scientific">Tissierella pigra</name>
    <dbReference type="NCBI Taxonomy" id="2607614"/>
    <lineage>
        <taxon>Bacteria</taxon>
        <taxon>Bacillati</taxon>
        <taxon>Bacillota</taxon>
        <taxon>Tissierellia</taxon>
        <taxon>Tissierellales</taxon>
        <taxon>Tissierellaceae</taxon>
        <taxon>Tissierella</taxon>
    </lineage>
</organism>
<dbReference type="Pfam" id="PF07833">
    <property type="entry name" value="Cu_amine_oxidN1"/>
    <property type="match status" value="1"/>
</dbReference>
<protein>
    <submittedName>
        <fullName evidence="3">Copper amine oxidase</fullName>
    </submittedName>
</protein>
<keyword evidence="4" id="KW-1185">Reference proteome</keyword>
<keyword evidence="1" id="KW-0732">Signal</keyword>
<evidence type="ECO:0000313" key="3">
    <source>
        <dbReference type="EMBL" id="MSU01993.1"/>
    </source>
</evidence>